<sequence length="352" mass="37796">MYAGSPGAGVDVTAADAAAASSNQPVLIWVAAGLIALSVLAFSVVLSPSLQTRRERRLASIDDYVAGTVPTARRDVRPQTTALTEQLIGFGERQMQGKESTKSTMALITRADLPFRAGEWYVLRALAGLVGLVLVAFLLRESDPVVVLVGATVGAVVGVLLPALVLKFLAGRRANAFESVLPDVLMLVSTSLRSGFGLAQALDAVARDAAEPAAKEFSRALAEARIGTDISDALDHLATRMNSTSMRWAVMAIRIQREVGGNLADTLHTTASTLKERESIRRQVRALSAEGRLSAYILVAMPIGIFLFMMYANYEYISQLWLNPIGILMLIAGAVMMVVGILWMRQVVKIEV</sequence>
<evidence type="ECO:0000313" key="8">
    <source>
        <dbReference type="EMBL" id="GAA5030644.1"/>
    </source>
</evidence>
<keyword evidence="4 6" id="KW-1133">Transmembrane helix</keyword>
<dbReference type="Pfam" id="PF00482">
    <property type="entry name" value="T2SSF"/>
    <property type="match status" value="1"/>
</dbReference>
<accession>A0ABP9JG85</accession>
<dbReference type="InterPro" id="IPR018076">
    <property type="entry name" value="T2SS_GspF_dom"/>
</dbReference>
<proteinExistence type="predicted"/>
<evidence type="ECO:0000313" key="9">
    <source>
        <dbReference type="Proteomes" id="UP001500427"/>
    </source>
</evidence>
<protein>
    <recommendedName>
        <fullName evidence="7">Type II secretion system protein GspF domain-containing protein</fullName>
    </recommendedName>
</protein>
<organism evidence="8 9">
    <name type="scientific">Terrabacter aeriphilus</name>
    <dbReference type="NCBI Taxonomy" id="515662"/>
    <lineage>
        <taxon>Bacteria</taxon>
        <taxon>Bacillati</taxon>
        <taxon>Actinomycetota</taxon>
        <taxon>Actinomycetes</taxon>
        <taxon>Micrococcales</taxon>
        <taxon>Intrasporangiaceae</taxon>
        <taxon>Terrabacter</taxon>
    </lineage>
</organism>
<feature type="transmembrane region" description="Helical" evidence="6">
    <location>
        <begin position="26"/>
        <end position="47"/>
    </location>
</feature>
<feature type="domain" description="Type II secretion system protein GspF" evidence="7">
    <location>
        <begin position="186"/>
        <end position="310"/>
    </location>
</feature>
<name>A0ABP9JG85_9MICO</name>
<feature type="transmembrane region" description="Helical" evidence="6">
    <location>
        <begin position="145"/>
        <end position="166"/>
    </location>
</feature>
<keyword evidence="2" id="KW-1003">Cell membrane</keyword>
<evidence type="ECO:0000256" key="6">
    <source>
        <dbReference type="SAM" id="Phobius"/>
    </source>
</evidence>
<evidence type="ECO:0000256" key="2">
    <source>
        <dbReference type="ARBA" id="ARBA00022475"/>
    </source>
</evidence>
<evidence type="ECO:0000256" key="4">
    <source>
        <dbReference type="ARBA" id="ARBA00022989"/>
    </source>
</evidence>
<feature type="transmembrane region" description="Helical" evidence="6">
    <location>
        <begin position="293"/>
        <end position="314"/>
    </location>
</feature>
<evidence type="ECO:0000256" key="1">
    <source>
        <dbReference type="ARBA" id="ARBA00004651"/>
    </source>
</evidence>
<dbReference type="PANTHER" id="PTHR35007:SF1">
    <property type="entry name" value="PILUS ASSEMBLY PROTEIN"/>
    <property type="match status" value="1"/>
</dbReference>
<evidence type="ECO:0000256" key="3">
    <source>
        <dbReference type="ARBA" id="ARBA00022692"/>
    </source>
</evidence>
<keyword evidence="3 6" id="KW-0812">Transmembrane</keyword>
<keyword evidence="9" id="KW-1185">Reference proteome</keyword>
<dbReference type="PANTHER" id="PTHR35007">
    <property type="entry name" value="INTEGRAL MEMBRANE PROTEIN-RELATED"/>
    <property type="match status" value="1"/>
</dbReference>
<comment type="subcellular location">
    <subcellularLocation>
        <location evidence="1">Cell membrane</location>
        <topology evidence="1">Multi-pass membrane protein</topology>
    </subcellularLocation>
</comment>
<reference evidence="9" key="1">
    <citation type="journal article" date="2019" name="Int. J. Syst. Evol. Microbiol.">
        <title>The Global Catalogue of Microorganisms (GCM) 10K type strain sequencing project: providing services to taxonomists for standard genome sequencing and annotation.</title>
        <authorList>
            <consortium name="The Broad Institute Genomics Platform"/>
            <consortium name="The Broad Institute Genome Sequencing Center for Infectious Disease"/>
            <person name="Wu L."/>
            <person name="Ma J."/>
        </authorList>
    </citation>
    <scope>NUCLEOTIDE SEQUENCE [LARGE SCALE GENOMIC DNA]</scope>
    <source>
        <strain evidence="9">JCM 17687</strain>
    </source>
</reference>
<dbReference type="Proteomes" id="UP001500427">
    <property type="component" value="Unassembled WGS sequence"/>
</dbReference>
<feature type="transmembrane region" description="Helical" evidence="6">
    <location>
        <begin position="320"/>
        <end position="344"/>
    </location>
</feature>
<dbReference type="Gene3D" id="1.20.81.30">
    <property type="entry name" value="Type II secretion system (T2SS), domain F"/>
    <property type="match status" value="1"/>
</dbReference>
<dbReference type="RefSeq" id="WP_345508127.1">
    <property type="nucleotide sequence ID" value="NZ_BAABIW010000018.1"/>
</dbReference>
<evidence type="ECO:0000256" key="5">
    <source>
        <dbReference type="ARBA" id="ARBA00023136"/>
    </source>
</evidence>
<keyword evidence="5 6" id="KW-0472">Membrane</keyword>
<feature type="transmembrane region" description="Helical" evidence="6">
    <location>
        <begin position="120"/>
        <end position="139"/>
    </location>
</feature>
<dbReference type="InterPro" id="IPR042094">
    <property type="entry name" value="T2SS_GspF_sf"/>
</dbReference>
<dbReference type="EMBL" id="BAABIW010000018">
    <property type="protein sequence ID" value="GAA5030644.1"/>
    <property type="molecule type" value="Genomic_DNA"/>
</dbReference>
<gene>
    <name evidence="8" type="ORF">GCM10023258_28110</name>
</gene>
<evidence type="ECO:0000259" key="7">
    <source>
        <dbReference type="Pfam" id="PF00482"/>
    </source>
</evidence>
<comment type="caution">
    <text evidence="8">The sequence shown here is derived from an EMBL/GenBank/DDBJ whole genome shotgun (WGS) entry which is preliminary data.</text>
</comment>